<dbReference type="Proteomes" id="UP001607302">
    <property type="component" value="Unassembled WGS sequence"/>
</dbReference>
<evidence type="ECO:0000313" key="3">
    <source>
        <dbReference type="Proteomes" id="UP001607302"/>
    </source>
</evidence>
<dbReference type="AlphaFoldDB" id="A0ABD2AFU8"/>
<gene>
    <name evidence="2" type="ORF">V1478_012441</name>
</gene>
<evidence type="ECO:0008006" key="4">
    <source>
        <dbReference type="Google" id="ProtNLM"/>
    </source>
</evidence>
<dbReference type="EMBL" id="JAUDFV010000152">
    <property type="protein sequence ID" value="KAL2718565.1"/>
    <property type="molecule type" value="Genomic_DNA"/>
</dbReference>
<evidence type="ECO:0000313" key="2">
    <source>
        <dbReference type="EMBL" id="KAL2718565.1"/>
    </source>
</evidence>
<name>A0ABD2AFU8_VESSQ</name>
<keyword evidence="3" id="KW-1185">Reference proteome</keyword>
<feature type="region of interest" description="Disordered" evidence="1">
    <location>
        <begin position="1"/>
        <end position="25"/>
    </location>
</feature>
<organism evidence="2 3">
    <name type="scientific">Vespula squamosa</name>
    <name type="common">Southern yellow jacket</name>
    <name type="synonym">Wasp</name>
    <dbReference type="NCBI Taxonomy" id="30214"/>
    <lineage>
        <taxon>Eukaryota</taxon>
        <taxon>Metazoa</taxon>
        <taxon>Ecdysozoa</taxon>
        <taxon>Arthropoda</taxon>
        <taxon>Hexapoda</taxon>
        <taxon>Insecta</taxon>
        <taxon>Pterygota</taxon>
        <taxon>Neoptera</taxon>
        <taxon>Endopterygota</taxon>
        <taxon>Hymenoptera</taxon>
        <taxon>Apocrita</taxon>
        <taxon>Aculeata</taxon>
        <taxon>Vespoidea</taxon>
        <taxon>Vespidae</taxon>
        <taxon>Vespinae</taxon>
        <taxon>Vespula</taxon>
    </lineage>
</organism>
<comment type="caution">
    <text evidence="2">The sequence shown here is derived from an EMBL/GenBank/DDBJ whole genome shotgun (WGS) entry which is preliminary data.</text>
</comment>
<proteinExistence type="predicted"/>
<evidence type="ECO:0000256" key="1">
    <source>
        <dbReference type="SAM" id="MobiDB-lite"/>
    </source>
</evidence>
<feature type="compositionally biased region" description="Polar residues" evidence="1">
    <location>
        <begin position="14"/>
        <end position="25"/>
    </location>
</feature>
<sequence>MVEGASLTHMPIPKTTTTNQGPSSRTTIEDVVTLRQDVPHKLGFIYHGTALSTLIGYSQEQTVSLLVEHPYTKYSDVVDVSRAAGLRITTVPGKDSLTPPFTSVRSTLRVTTHHVIPDHYLGHITTTVDAANHGRRTKDEGANLTPLYRRH</sequence>
<accession>A0ABD2AFU8</accession>
<protein>
    <recommendedName>
        <fullName evidence="4">Period</fullName>
    </recommendedName>
</protein>
<reference evidence="2 3" key="1">
    <citation type="journal article" date="2024" name="Ann. Entomol. Soc. Am.">
        <title>Genomic analyses of the southern and eastern yellowjacket wasps (Hymenoptera: Vespidae) reveal evolutionary signatures of social life.</title>
        <authorList>
            <person name="Catto M.A."/>
            <person name="Caine P.B."/>
            <person name="Orr S.E."/>
            <person name="Hunt B.G."/>
            <person name="Goodisman M.A.D."/>
        </authorList>
    </citation>
    <scope>NUCLEOTIDE SEQUENCE [LARGE SCALE GENOMIC DNA]</scope>
    <source>
        <strain evidence="2">233</strain>
        <tissue evidence="2">Head and thorax</tissue>
    </source>
</reference>